<dbReference type="PRINTS" id="PR00261">
    <property type="entry name" value="LDLRECEPTOR"/>
</dbReference>
<dbReference type="InterPro" id="IPR033116">
    <property type="entry name" value="TRYPSIN_SER"/>
</dbReference>
<dbReference type="InterPro" id="IPR002172">
    <property type="entry name" value="LDrepeatLR_classA_rpt"/>
</dbReference>
<dbReference type="OMA" id="SPHRWYL"/>
<dbReference type="Gene3D" id="2.20.100.10">
    <property type="entry name" value="Thrombospondin type-1 (TSP1) repeat"/>
    <property type="match status" value="1"/>
</dbReference>
<dbReference type="SUPFAM" id="SSF57424">
    <property type="entry name" value="LDL receptor-like module"/>
    <property type="match status" value="1"/>
</dbReference>
<dbReference type="InterPro" id="IPR000884">
    <property type="entry name" value="TSP1_rpt"/>
</dbReference>
<name>A0A914A5U7_PATMI</name>
<dbReference type="FunFam" id="2.40.10.10:FF:000003">
    <property type="entry name" value="Transmembrane serine protease 3"/>
    <property type="match status" value="1"/>
</dbReference>
<keyword evidence="6" id="KW-0325">Glycoprotein</keyword>
<feature type="region of interest" description="Disordered" evidence="9">
    <location>
        <begin position="89"/>
        <end position="109"/>
    </location>
</feature>
<feature type="signal peptide" evidence="10">
    <location>
        <begin position="1"/>
        <end position="22"/>
    </location>
</feature>
<evidence type="ECO:0000256" key="3">
    <source>
        <dbReference type="ARBA" id="ARBA00022801"/>
    </source>
</evidence>
<dbReference type="PROSITE" id="PS50068">
    <property type="entry name" value="LDLRA_2"/>
    <property type="match status" value="2"/>
</dbReference>
<dbReference type="PROSITE" id="PS00135">
    <property type="entry name" value="TRYPSIN_SER"/>
    <property type="match status" value="1"/>
</dbReference>
<evidence type="ECO:0000259" key="11">
    <source>
        <dbReference type="PROSITE" id="PS50240"/>
    </source>
</evidence>
<dbReference type="AlphaFoldDB" id="A0A914A5U7"/>
<dbReference type="InterPro" id="IPR043504">
    <property type="entry name" value="Peptidase_S1_PA_chymotrypsin"/>
</dbReference>
<dbReference type="GeneID" id="119730068"/>
<dbReference type="SMART" id="SM00192">
    <property type="entry name" value="LDLa"/>
    <property type="match status" value="4"/>
</dbReference>
<evidence type="ECO:0000256" key="10">
    <source>
        <dbReference type="SAM" id="SignalP"/>
    </source>
</evidence>
<dbReference type="RefSeq" id="XP_038058781.1">
    <property type="nucleotide sequence ID" value="XM_038202853.1"/>
</dbReference>
<evidence type="ECO:0000256" key="9">
    <source>
        <dbReference type="SAM" id="MobiDB-lite"/>
    </source>
</evidence>
<dbReference type="PROSITE" id="PS50240">
    <property type="entry name" value="TRYPSIN_DOM"/>
    <property type="match status" value="1"/>
</dbReference>
<evidence type="ECO:0000256" key="1">
    <source>
        <dbReference type="ARBA" id="ARBA00022536"/>
    </source>
</evidence>
<reference evidence="12" key="1">
    <citation type="submission" date="2022-11" db="UniProtKB">
        <authorList>
            <consortium name="EnsemblMetazoa"/>
        </authorList>
    </citation>
    <scope>IDENTIFICATION</scope>
</reference>
<evidence type="ECO:0000256" key="4">
    <source>
        <dbReference type="ARBA" id="ARBA00022825"/>
    </source>
</evidence>
<evidence type="ECO:0000256" key="6">
    <source>
        <dbReference type="ARBA" id="ARBA00023180"/>
    </source>
</evidence>
<dbReference type="CDD" id="cd00112">
    <property type="entry name" value="LDLa"/>
    <property type="match status" value="1"/>
</dbReference>
<keyword evidence="4 8" id="KW-0720">Serine protease</keyword>
<dbReference type="SMART" id="SM00209">
    <property type="entry name" value="TSP1"/>
    <property type="match status" value="1"/>
</dbReference>
<evidence type="ECO:0000256" key="7">
    <source>
        <dbReference type="PROSITE-ProRule" id="PRU00124"/>
    </source>
</evidence>
<dbReference type="Gene3D" id="4.10.400.10">
    <property type="entry name" value="Low-density Lipoprotein Receptor"/>
    <property type="match status" value="3"/>
</dbReference>
<dbReference type="PROSITE" id="PS00134">
    <property type="entry name" value="TRYPSIN_HIS"/>
    <property type="match status" value="1"/>
</dbReference>
<dbReference type="SMART" id="SM00020">
    <property type="entry name" value="Tryp_SPc"/>
    <property type="match status" value="1"/>
</dbReference>
<dbReference type="SUPFAM" id="SSF82895">
    <property type="entry name" value="TSP-1 type 1 repeat"/>
    <property type="match status" value="1"/>
</dbReference>
<organism evidence="12 13">
    <name type="scientific">Patiria miniata</name>
    <name type="common">Bat star</name>
    <name type="synonym">Asterina miniata</name>
    <dbReference type="NCBI Taxonomy" id="46514"/>
    <lineage>
        <taxon>Eukaryota</taxon>
        <taxon>Metazoa</taxon>
        <taxon>Echinodermata</taxon>
        <taxon>Eleutherozoa</taxon>
        <taxon>Asterozoa</taxon>
        <taxon>Asteroidea</taxon>
        <taxon>Valvatacea</taxon>
        <taxon>Valvatida</taxon>
        <taxon>Asterinidae</taxon>
        <taxon>Patiria</taxon>
    </lineage>
</organism>
<evidence type="ECO:0000313" key="12">
    <source>
        <dbReference type="EnsemblMetazoa" id="XP_038058781.1"/>
    </source>
</evidence>
<dbReference type="Proteomes" id="UP000887568">
    <property type="component" value="Unplaced"/>
</dbReference>
<dbReference type="InterPro" id="IPR018114">
    <property type="entry name" value="TRYPSIN_HIS"/>
</dbReference>
<evidence type="ECO:0000313" key="13">
    <source>
        <dbReference type="Proteomes" id="UP000887568"/>
    </source>
</evidence>
<evidence type="ECO:0000256" key="8">
    <source>
        <dbReference type="RuleBase" id="RU363034"/>
    </source>
</evidence>
<proteinExistence type="predicted"/>
<keyword evidence="1" id="KW-0245">EGF-like domain</keyword>
<keyword evidence="13" id="KW-1185">Reference proteome</keyword>
<accession>A0A914A5U7</accession>
<evidence type="ECO:0000256" key="2">
    <source>
        <dbReference type="ARBA" id="ARBA00022670"/>
    </source>
</evidence>
<dbReference type="EnsemblMetazoa" id="XM_038202853.1">
    <property type="protein sequence ID" value="XP_038058781.1"/>
    <property type="gene ID" value="LOC119730068"/>
</dbReference>
<dbReference type="InterPro" id="IPR036383">
    <property type="entry name" value="TSP1_rpt_sf"/>
</dbReference>
<comment type="caution">
    <text evidence="7">Lacks conserved residue(s) required for the propagation of feature annotation.</text>
</comment>
<dbReference type="PANTHER" id="PTHR24252">
    <property type="entry name" value="ACROSIN-RELATED"/>
    <property type="match status" value="1"/>
</dbReference>
<dbReference type="SUPFAM" id="SSF50494">
    <property type="entry name" value="Trypsin-like serine proteases"/>
    <property type="match status" value="1"/>
</dbReference>
<sequence length="598" mass="65357">MRIPTLACLIAVAFVVCVDVHAYSHNNAPLRKHGQKSAGSHHPPEPQNPRGHGRGNERSSQIDQELEGHCDPRVDLSCFRCQHPKFAGEGVSSSRVRNGDRDCEDGSDEKDRACTADSNDCFECSDGSRKIKDEFKCDNIEDCYDGSDEEYCYYPTGDLYTCYSTGEKVDMAYTCDNYDDCSDGSDEYCFRSSTGEMGYCDDDCEYDVLYEQVCDGEVDSYNGMDEMNCFQCADGLYKIWEEYLFDDYEDCQDGSDERPSGGPEIIAPVNPVLEEPDVVESCQWQEWGAFSACSNDCGAGTRSKTRRCVCQTTSCTSKADETQTEKCRGSSCPTEAISGCGTRSLSVAQGRIVGGEDAEVGAWPWQAQLLYRGSFKCGGTLYKNKYVISAAHCFDGKDQASSWSVRLGNRYTYRNPSGSQIHESNVESILRSPNQPYNSRTFDNDIVVLELTTPVTNPTGTISNVCVDTDADKTFDSSSNCYISGFGLTEDNGNVASKLQAAAVPYISAQSCVEYYGFGITNNMLCAGFPALGGVDSCQGDSGGPLVCTAPDDPSNPQSPHRWYLVGITSWGYGCAQVGIPGVYADVSRFGDWIKGLS</sequence>
<dbReference type="InterPro" id="IPR036055">
    <property type="entry name" value="LDL_receptor-like_sf"/>
</dbReference>
<feature type="region of interest" description="Disordered" evidence="9">
    <location>
        <begin position="29"/>
        <end position="65"/>
    </location>
</feature>
<dbReference type="InterPro" id="IPR009003">
    <property type="entry name" value="Peptidase_S1_PA"/>
</dbReference>
<dbReference type="CDD" id="cd00190">
    <property type="entry name" value="Tryp_SPc"/>
    <property type="match status" value="1"/>
</dbReference>
<protein>
    <recommendedName>
        <fullName evidence="11">Peptidase S1 domain-containing protein</fullName>
    </recommendedName>
</protein>
<keyword evidence="3 8" id="KW-0378">Hydrolase</keyword>
<dbReference type="PANTHER" id="PTHR24252:SF27">
    <property type="entry name" value="TRANSMEMBRANE PROTEASE SERINE 3-LIKE"/>
    <property type="match status" value="1"/>
</dbReference>
<keyword evidence="2 8" id="KW-0645">Protease</keyword>
<dbReference type="Pfam" id="PF00089">
    <property type="entry name" value="Trypsin"/>
    <property type="match status" value="1"/>
</dbReference>
<feature type="disulfide bond" evidence="7">
    <location>
        <begin position="137"/>
        <end position="152"/>
    </location>
</feature>
<dbReference type="InterPro" id="IPR001254">
    <property type="entry name" value="Trypsin_dom"/>
</dbReference>
<keyword evidence="10" id="KW-0732">Signal</keyword>
<dbReference type="OrthoDB" id="10051896at2759"/>
<feature type="domain" description="Peptidase S1" evidence="11">
    <location>
        <begin position="352"/>
        <end position="598"/>
    </location>
</feature>
<dbReference type="Gene3D" id="2.40.10.10">
    <property type="entry name" value="Trypsin-like serine proteases"/>
    <property type="match status" value="1"/>
</dbReference>
<dbReference type="PROSITE" id="PS50092">
    <property type="entry name" value="TSP1"/>
    <property type="match status" value="1"/>
</dbReference>
<feature type="chain" id="PRO_5037691544" description="Peptidase S1 domain-containing protein" evidence="10">
    <location>
        <begin position="23"/>
        <end position="598"/>
    </location>
</feature>
<dbReference type="GO" id="GO:0004252">
    <property type="term" value="F:serine-type endopeptidase activity"/>
    <property type="evidence" value="ECO:0007669"/>
    <property type="project" value="InterPro"/>
</dbReference>
<dbReference type="GO" id="GO:0006508">
    <property type="term" value="P:proteolysis"/>
    <property type="evidence" value="ECO:0007669"/>
    <property type="project" value="UniProtKB-KW"/>
</dbReference>
<keyword evidence="5 7" id="KW-1015">Disulfide bond</keyword>
<evidence type="ECO:0000256" key="5">
    <source>
        <dbReference type="ARBA" id="ARBA00023157"/>
    </source>
</evidence>